<dbReference type="GO" id="GO:0008237">
    <property type="term" value="F:metallopeptidase activity"/>
    <property type="evidence" value="ECO:0007669"/>
    <property type="project" value="InterPro"/>
</dbReference>
<sequence length="249" mass="28360">MKHLLLTTIAAVVLVGCGESPTMMATDKEADANAIIKLPIRFHILHGVTVEKKGVNMNMWIKDSHIHDTIMPELNRIWKPAKIEWYVESIAEEIISEVSDEQNKAINLISNSKRDQNGKSDPRRIPLIYDFFDEKKNKSDSYNIYLFPYIGETSQGNAKGRNRAIVGVWTDKPSRGTRLPIRFQLSEKLPFKIGSIARTCAHELGHNLGLRHPDKSKQKITGRLMGGRRHGYLLTDPEIVTARKYAMWK</sequence>
<reference evidence="1" key="1">
    <citation type="submission" date="2018-05" db="EMBL/GenBank/DDBJ databases">
        <authorList>
            <person name="Lanie J.A."/>
            <person name="Ng W.-L."/>
            <person name="Kazmierczak K.M."/>
            <person name="Andrzejewski T.M."/>
            <person name="Davidsen T.M."/>
            <person name="Wayne K.J."/>
            <person name="Tettelin H."/>
            <person name="Glass J.I."/>
            <person name="Rusch D."/>
            <person name="Podicherti R."/>
            <person name="Tsui H.-C.T."/>
            <person name="Winkler M.E."/>
        </authorList>
    </citation>
    <scope>NUCLEOTIDE SEQUENCE</scope>
</reference>
<name>A0A382I4Q1_9ZZZZ</name>
<gene>
    <name evidence="1" type="ORF">METZ01_LOCUS247146</name>
</gene>
<organism evidence="1">
    <name type="scientific">marine metagenome</name>
    <dbReference type="NCBI Taxonomy" id="408172"/>
    <lineage>
        <taxon>unclassified sequences</taxon>
        <taxon>metagenomes</taxon>
        <taxon>ecological metagenomes</taxon>
    </lineage>
</organism>
<dbReference type="PROSITE" id="PS51257">
    <property type="entry name" value="PROKAR_LIPOPROTEIN"/>
    <property type="match status" value="1"/>
</dbReference>
<dbReference type="InterPro" id="IPR024079">
    <property type="entry name" value="MetalloPept_cat_dom_sf"/>
</dbReference>
<evidence type="ECO:0000313" key="1">
    <source>
        <dbReference type="EMBL" id="SVB94292.1"/>
    </source>
</evidence>
<dbReference type="Gene3D" id="3.40.390.10">
    <property type="entry name" value="Collagenase (Catalytic Domain)"/>
    <property type="match status" value="1"/>
</dbReference>
<proteinExistence type="predicted"/>
<dbReference type="EMBL" id="UINC01065042">
    <property type="protein sequence ID" value="SVB94292.1"/>
    <property type="molecule type" value="Genomic_DNA"/>
</dbReference>
<accession>A0A382I4Q1</accession>
<dbReference type="AlphaFoldDB" id="A0A382I4Q1"/>
<protein>
    <submittedName>
        <fullName evidence="1">Uncharacterized protein</fullName>
    </submittedName>
</protein>
<dbReference type="SUPFAM" id="SSF55486">
    <property type="entry name" value="Metalloproteases ('zincins'), catalytic domain"/>
    <property type="match status" value="2"/>
</dbReference>